<dbReference type="InterPro" id="IPR036770">
    <property type="entry name" value="Ankyrin_rpt-contain_sf"/>
</dbReference>
<gene>
    <name evidence="6" type="ORF">DFH08DRAFT_1030274</name>
</gene>
<dbReference type="SUPFAM" id="SSF48403">
    <property type="entry name" value="Ankyrin repeat"/>
    <property type="match status" value="2"/>
</dbReference>
<feature type="repeat" description="ANK" evidence="3">
    <location>
        <begin position="802"/>
        <end position="834"/>
    </location>
</feature>
<feature type="repeat" description="ANK" evidence="3">
    <location>
        <begin position="835"/>
        <end position="867"/>
    </location>
</feature>
<feature type="repeat" description="ANK" evidence="3">
    <location>
        <begin position="740"/>
        <end position="769"/>
    </location>
</feature>
<dbReference type="Pfam" id="PF24883">
    <property type="entry name" value="NPHP3_N"/>
    <property type="match status" value="1"/>
</dbReference>
<dbReference type="PANTHER" id="PTHR24198">
    <property type="entry name" value="ANKYRIN REPEAT AND PROTEIN KINASE DOMAIN-CONTAINING PROTEIN"/>
    <property type="match status" value="1"/>
</dbReference>
<evidence type="ECO:0000313" key="6">
    <source>
        <dbReference type="EMBL" id="KAJ7323032.1"/>
    </source>
</evidence>
<feature type="domain" description="Nephrocystin 3-like N-terminal" evidence="5">
    <location>
        <begin position="183"/>
        <end position="342"/>
    </location>
</feature>
<dbReference type="Proteomes" id="UP001218218">
    <property type="component" value="Unassembled WGS sequence"/>
</dbReference>
<evidence type="ECO:0000313" key="7">
    <source>
        <dbReference type="Proteomes" id="UP001218218"/>
    </source>
</evidence>
<evidence type="ECO:0000256" key="3">
    <source>
        <dbReference type="PROSITE-ProRule" id="PRU00023"/>
    </source>
</evidence>
<dbReference type="Pfam" id="PF12796">
    <property type="entry name" value="Ank_2"/>
    <property type="match status" value="3"/>
</dbReference>
<dbReference type="SMART" id="SM00248">
    <property type="entry name" value="ANK"/>
    <property type="match status" value="10"/>
</dbReference>
<organism evidence="6 7">
    <name type="scientific">Mycena albidolilacea</name>
    <dbReference type="NCBI Taxonomy" id="1033008"/>
    <lineage>
        <taxon>Eukaryota</taxon>
        <taxon>Fungi</taxon>
        <taxon>Dikarya</taxon>
        <taxon>Basidiomycota</taxon>
        <taxon>Agaricomycotina</taxon>
        <taxon>Agaricomycetes</taxon>
        <taxon>Agaricomycetidae</taxon>
        <taxon>Agaricales</taxon>
        <taxon>Marasmiineae</taxon>
        <taxon>Mycenaceae</taxon>
        <taxon>Mycena</taxon>
    </lineage>
</organism>
<dbReference type="PROSITE" id="PS50297">
    <property type="entry name" value="ANK_REP_REGION"/>
    <property type="match status" value="4"/>
</dbReference>
<dbReference type="AlphaFoldDB" id="A0AAD7EGK3"/>
<feature type="compositionally biased region" description="Basic and acidic residues" evidence="4">
    <location>
        <begin position="114"/>
        <end position="131"/>
    </location>
</feature>
<feature type="repeat" description="ANK" evidence="3">
    <location>
        <begin position="984"/>
        <end position="1016"/>
    </location>
</feature>
<accession>A0AAD7EGK3</accession>
<feature type="repeat" description="ANK" evidence="3">
    <location>
        <begin position="922"/>
        <end position="954"/>
    </location>
</feature>
<evidence type="ECO:0000256" key="1">
    <source>
        <dbReference type="ARBA" id="ARBA00022737"/>
    </source>
</evidence>
<dbReference type="Gene3D" id="1.25.40.20">
    <property type="entry name" value="Ankyrin repeat-containing domain"/>
    <property type="match status" value="3"/>
</dbReference>
<dbReference type="PANTHER" id="PTHR24198:SF165">
    <property type="entry name" value="ANKYRIN REPEAT-CONTAINING PROTEIN-RELATED"/>
    <property type="match status" value="1"/>
</dbReference>
<feature type="region of interest" description="Disordered" evidence="4">
    <location>
        <begin position="19"/>
        <end position="52"/>
    </location>
</feature>
<proteinExistence type="predicted"/>
<sequence>MCIKAVKQSFADKLSSSIAIPSRPLPGVPSSRASPPTPISRQPKVKRRRGRGAPAQLALFNASNIALALGGFTPINGTVPVTIWRQLTGPHPQRAENRANGPGWRAVEQRQRQRDHAGLRADQRVPEERARQRAGNQFGVNPDLAVAGILRLSTEERTKIIEWLSPINFFLRHADISSERQKNTGGWLLVHPLFKEWESGSERTLWCRGIHQWLWITSGPNTKTKDLAKNSAKKIGVACIYLNHKEAEDQTPAKFLSGLWRQLVLGRHVGTHAKTLYERHKEKRTALALEEVVHVLRSSLLGLSKFYIIVDAVDEYPEIPRRVLLHRLAAVGSNINLMLTSRPHIRLEPIFPNLETLDICAMPEDIQQYVDAQINMSPRLSKHVQSQPDLRKAIHSKISSHTLDGMFLLAKLHIESLSIKNTIKAVQEALRNLPKNLNDSYDIAIQRIETQNEEDRKTARSALIWVALAIEPGTKCLDNNNLLDIDIILSVCAGLVVVPEQHSVVRLVHYTTQEYLDSVQAQLFPDAQTEITQTLLTFLAFDGFPHSSWKWSDPPPLVEYSQYCLVHAAGQPEVQLRSMIQKFLGHANQWKKVMSSGQSLWNSLPWNSTLWPSQTSTLWIAVVANLVETAKFLLAEATLLKYSYGPETVVASYYGHLLMVQLLIDNEAASFRGHEDIVQLLLVNGADANAAGKQSASALDAAISIGHEILLGCSLRRVPIFVRLLIDNGADLNAQGPYGTPLEVVSSRGHEYIARLLIENGADVNVEIKGHPRLLTKAASNGYENFVRLFIDNGADLNAQGPDGTALTAASLHGHVNIVKLLLVKGADVNTPGKESASALHTAISIGHENIARLLMEHGADLGVEVKSHPRLLTKAASTGHKNFVHLLIDNGARWDSIDSSIAPWPREHCSVAAKRNASGGHLDSALVAAVSNSNENIAQLLIENGAEVNLHLKFDGTVLARAAYFGHAAVVQLLIDSGADPVDYRTALVAAACAGHNNIVQLLVNNGADVNGRDKQYGSAIEAASKRGYKSMVQMLLRNGARM</sequence>
<comment type="caution">
    <text evidence="6">The sequence shown here is derived from an EMBL/GenBank/DDBJ whole genome shotgun (WGS) entry which is preliminary data.</text>
</comment>
<keyword evidence="2 3" id="KW-0040">ANK repeat</keyword>
<feature type="region of interest" description="Disordered" evidence="4">
    <location>
        <begin position="114"/>
        <end position="133"/>
    </location>
</feature>
<reference evidence="6" key="1">
    <citation type="submission" date="2023-03" db="EMBL/GenBank/DDBJ databases">
        <title>Massive genome expansion in bonnet fungi (Mycena s.s.) driven by repeated elements and novel gene families across ecological guilds.</title>
        <authorList>
            <consortium name="Lawrence Berkeley National Laboratory"/>
            <person name="Harder C.B."/>
            <person name="Miyauchi S."/>
            <person name="Viragh M."/>
            <person name="Kuo A."/>
            <person name="Thoen E."/>
            <person name="Andreopoulos B."/>
            <person name="Lu D."/>
            <person name="Skrede I."/>
            <person name="Drula E."/>
            <person name="Henrissat B."/>
            <person name="Morin E."/>
            <person name="Kohler A."/>
            <person name="Barry K."/>
            <person name="LaButti K."/>
            <person name="Morin E."/>
            <person name="Salamov A."/>
            <person name="Lipzen A."/>
            <person name="Mereny Z."/>
            <person name="Hegedus B."/>
            <person name="Baldrian P."/>
            <person name="Stursova M."/>
            <person name="Weitz H."/>
            <person name="Taylor A."/>
            <person name="Grigoriev I.V."/>
            <person name="Nagy L.G."/>
            <person name="Martin F."/>
            <person name="Kauserud H."/>
        </authorList>
    </citation>
    <scope>NUCLEOTIDE SEQUENCE</scope>
    <source>
        <strain evidence="6">CBHHK002</strain>
    </source>
</reference>
<dbReference type="PROSITE" id="PS50088">
    <property type="entry name" value="ANK_REPEAT"/>
    <property type="match status" value="5"/>
</dbReference>
<evidence type="ECO:0000256" key="2">
    <source>
        <dbReference type="ARBA" id="ARBA00023043"/>
    </source>
</evidence>
<keyword evidence="1" id="KW-0677">Repeat</keyword>
<keyword evidence="7" id="KW-1185">Reference proteome</keyword>
<protein>
    <submittedName>
        <fullName evidence="6">Ankyrin repeat-containing domain protein</fullName>
    </submittedName>
</protein>
<evidence type="ECO:0000259" key="5">
    <source>
        <dbReference type="Pfam" id="PF24883"/>
    </source>
</evidence>
<evidence type="ECO:0000256" key="4">
    <source>
        <dbReference type="SAM" id="MobiDB-lite"/>
    </source>
</evidence>
<dbReference type="EMBL" id="JARIHO010000048">
    <property type="protein sequence ID" value="KAJ7323032.1"/>
    <property type="molecule type" value="Genomic_DNA"/>
</dbReference>
<dbReference type="InterPro" id="IPR002110">
    <property type="entry name" value="Ankyrin_rpt"/>
</dbReference>
<name>A0AAD7EGK3_9AGAR</name>
<dbReference type="InterPro" id="IPR056884">
    <property type="entry name" value="NPHP3-like_N"/>
</dbReference>